<reference evidence="2" key="1">
    <citation type="submission" date="2022-10" db="EMBL/GenBank/DDBJ databases">
        <authorList>
            <person name="Hyden B.L."/>
            <person name="Feng K."/>
            <person name="Yates T."/>
            <person name="Jawdy S."/>
            <person name="Smart L.B."/>
            <person name="Muchero W."/>
        </authorList>
    </citation>
    <scope>NUCLEOTIDE SEQUENCE</scope>
    <source>
        <tissue evidence="2">Shoot tip</tissue>
    </source>
</reference>
<evidence type="ECO:0000256" key="1">
    <source>
        <dbReference type="SAM" id="MobiDB-lite"/>
    </source>
</evidence>
<evidence type="ECO:0000313" key="3">
    <source>
        <dbReference type="Proteomes" id="UP001141253"/>
    </source>
</evidence>
<comment type="caution">
    <text evidence="2">The sequence shown here is derived from an EMBL/GenBank/DDBJ whole genome shotgun (WGS) entry which is preliminary data.</text>
</comment>
<proteinExistence type="predicted"/>
<evidence type="ECO:0000313" key="2">
    <source>
        <dbReference type="EMBL" id="KAJ6311653.1"/>
    </source>
</evidence>
<name>A0ABQ8ZTR5_9ROSI</name>
<dbReference type="Proteomes" id="UP001141253">
    <property type="component" value="Chromosome 10"/>
</dbReference>
<dbReference type="EMBL" id="JAPFFI010000024">
    <property type="protein sequence ID" value="KAJ6311653.1"/>
    <property type="molecule type" value="Genomic_DNA"/>
</dbReference>
<accession>A0ABQ8ZTR5</accession>
<sequence>MNNPNLPVIVEVGNLLTNSAAHPLQLLFSRESFEKTKAAKEHVIAGWEPKLGRARDWVHRDLPFDGNGTTPDGRSHGFQDELVSTWSGS</sequence>
<reference evidence="2" key="2">
    <citation type="journal article" date="2023" name="Int. J. Mol. Sci.">
        <title>De Novo Assembly and Annotation of 11 Diverse Shrub Willow (Salix) Genomes Reveals Novel Gene Organization in Sex-Linked Regions.</title>
        <authorList>
            <person name="Hyden B."/>
            <person name="Feng K."/>
            <person name="Yates T.B."/>
            <person name="Jawdy S."/>
            <person name="Cereghino C."/>
            <person name="Smart L.B."/>
            <person name="Muchero W."/>
        </authorList>
    </citation>
    <scope>NUCLEOTIDE SEQUENCE</scope>
    <source>
        <tissue evidence="2">Shoot tip</tissue>
    </source>
</reference>
<protein>
    <submittedName>
        <fullName evidence="2">Uncharacterized protein</fullName>
    </submittedName>
</protein>
<feature type="region of interest" description="Disordered" evidence="1">
    <location>
        <begin position="62"/>
        <end position="89"/>
    </location>
</feature>
<organism evidence="2 3">
    <name type="scientific">Salix suchowensis</name>
    <dbReference type="NCBI Taxonomy" id="1278906"/>
    <lineage>
        <taxon>Eukaryota</taxon>
        <taxon>Viridiplantae</taxon>
        <taxon>Streptophyta</taxon>
        <taxon>Embryophyta</taxon>
        <taxon>Tracheophyta</taxon>
        <taxon>Spermatophyta</taxon>
        <taxon>Magnoliopsida</taxon>
        <taxon>eudicotyledons</taxon>
        <taxon>Gunneridae</taxon>
        <taxon>Pentapetalae</taxon>
        <taxon>rosids</taxon>
        <taxon>fabids</taxon>
        <taxon>Malpighiales</taxon>
        <taxon>Salicaceae</taxon>
        <taxon>Saliceae</taxon>
        <taxon>Salix</taxon>
    </lineage>
</organism>
<gene>
    <name evidence="2" type="ORF">OIU77_013416</name>
</gene>
<keyword evidence="3" id="KW-1185">Reference proteome</keyword>